<dbReference type="EMBL" id="JBICBT010000681">
    <property type="protein sequence ID" value="KAL3105640.1"/>
    <property type="molecule type" value="Genomic_DNA"/>
</dbReference>
<reference evidence="3 4" key="1">
    <citation type="submission" date="2024-10" db="EMBL/GenBank/DDBJ databases">
        <authorList>
            <person name="Kim D."/>
        </authorList>
    </citation>
    <scope>NUCLEOTIDE SEQUENCE [LARGE SCALE GENOMIC DNA]</scope>
    <source>
        <strain evidence="3">BH-2024</strain>
    </source>
</reference>
<proteinExistence type="predicted"/>
<feature type="compositionally biased region" description="Basic and acidic residues" evidence="1">
    <location>
        <begin position="85"/>
        <end position="99"/>
    </location>
</feature>
<organism evidence="3 4">
    <name type="scientific">Heterodera trifolii</name>
    <dbReference type="NCBI Taxonomy" id="157864"/>
    <lineage>
        <taxon>Eukaryota</taxon>
        <taxon>Metazoa</taxon>
        <taxon>Ecdysozoa</taxon>
        <taxon>Nematoda</taxon>
        <taxon>Chromadorea</taxon>
        <taxon>Rhabditida</taxon>
        <taxon>Tylenchina</taxon>
        <taxon>Tylenchomorpha</taxon>
        <taxon>Tylenchoidea</taxon>
        <taxon>Heteroderidae</taxon>
        <taxon>Heteroderinae</taxon>
        <taxon>Heterodera</taxon>
    </lineage>
</organism>
<keyword evidence="4" id="KW-1185">Reference proteome</keyword>
<name>A0ABD2KSS1_9BILA</name>
<feature type="region of interest" description="Disordered" evidence="1">
    <location>
        <begin position="78"/>
        <end position="118"/>
    </location>
</feature>
<dbReference type="EMBL" id="JBICBT010000846">
    <property type="protein sequence ID" value="KAL3097169.1"/>
    <property type="molecule type" value="Genomic_DNA"/>
</dbReference>
<gene>
    <name evidence="3" type="ORF">niasHT_021743</name>
    <name evidence="2" type="ORF">niasHT_030164</name>
</gene>
<evidence type="ECO:0000313" key="2">
    <source>
        <dbReference type="EMBL" id="KAL3097169.1"/>
    </source>
</evidence>
<accession>A0ABD2KSS1</accession>
<evidence type="ECO:0000313" key="3">
    <source>
        <dbReference type="EMBL" id="KAL3105640.1"/>
    </source>
</evidence>
<evidence type="ECO:0000256" key="1">
    <source>
        <dbReference type="SAM" id="MobiDB-lite"/>
    </source>
</evidence>
<comment type="caution">
    <text evidence="3">The sequence shown here is derived from an EMBL/GenBank/DDBJ whole genome shotgun (WGS) entry which is preliminary data.</text>
</comment>
<dbReference type="AlphaFoldDB" id="A0ABD2KSS1"/>
<protein>
    <submittedName>
        <fullName evidence="3">Uncharacterized protein</fullName>
    </submittedName>
</protein>
<evidence type="ECO:0000313" key="4">
    <source>
        <dbReference type="Proteomes" id="UP001620626"/>
    </source>
</evidence>
<dbReference type="Proteomes" id="UP001620626">
    <property type="component" value="Unassembled WGS sequence"/>
</dbReference>
<sequence length="118" mass="13465">MGGRELLLRWKCTFKTTTHRFFFFPRRLLSFSPPLFNSPRGGGGGGRRPKDHTILQQQNSSDQNITIHSFIRPFHHTFPPPFRSTKCERDGDGRKEFVGGRKTPTTSKTTFIPFPDGG</sequence>